<evidence type="ECO:0000256" key="1">
    <source>
        <dbReference type="SAM" id="MobiDB-lite"/>
    </source>
</evidence>
<feature type="transmembrane region" description="Helical" evidence="2">
    <location>
        <begin position="152"/>
        <end position="175"/>
    </location>
</feature>
<feature type="transmembrane region" description="Helical" evidence="2">
    <location>
        <begin position="220"/>
        <end position="239"/>
    </location>
</feature>
<evidence type="ECO:0000313" key="5">
    <source>
        <dbReference type="Proteomes" id="UP000199152"/>
    </source>
</evidence>
<dbReference type="Proteomes" id="UP000199152">
    <property type="component" value="Unassembled WGS sequence"/>
</dbReference>
<dbReference type="EMBL" id="FOSW01000007">
    <property type="protein sequence ID" value="SFL17124.1"/>
    <property type="molecule type" value="Genomic_DNA"/>
</dbReference>
<protein>
    <submittedName>
        <fullName evidence="4">Uncharacterized membrane protein YeiB</fullName>
    </submittedName>
</protein>
<dbReference type="STRING" id="504800.SAMN04488085_107162"/>
<evidence type="ECO:0000259" key="3">
    <source>
        <dbReference type="Pfam" id="PF07786"/>
    </source>
</evidence>
<feature type="compositionally biased region" description="Low complexity" evidence="1">
    <location>
        <begin position="377"/>
        <end position="386"/>
    </location>
</feature>
<reference evidence="4 5" key="1">
    <citation type="submission" date="2016-10" db="EMBL/GenBank/DDBJ databases">
        <authorList>
            <person name="de Groot N.N."/>
        </authorList>
    </citation>
    <scope>NUCLEOTIDE SEQUENCE [LARGE SCALE GENOMIC DNA]</scope>
    <source>
        <strain evidence="4 5">DSM 45317</strain>
    </source>
</reference>
<keyword evidence="2" id="KW-0472">Membrane</keyword>
<dbReference type="InterPro" id="IPR012429">
    <property type="entry name" value="HGSNAT_cat"/>
</dbReference>
<dbReference type="OrthoDB" id="4966979at2"/>
<feature type="transmembrane region" description="Helical" evidence="2">
    <location>
        <begin position="341"/>
        <end position="359"/>
    </location>
</feature>
<dbReference type="PANTHER" id="PTHR30590">
    <property type="entry name" value="INNER MEMBRANE PROTEIN"/>
    <property type="match status" value="1"/>
</dbReference>
<dbReference type="InParanoid" id="A0A1I4FGS7"/>
<feature type="transmembrane region" description="Helical" evidence="2">
    <location>
        <begin position="187"/>
        <end position="208"/>
    </location>
</feature>
<feature type="region of interest" description="Disordered" evidence="1">
    <location>
        <begin position="377"/>
        <end position="397"/>
    </location>
</feature>
<proteinExistence type="predicted"/>
<keyword evidence="2" id="KW-0812">Transmembrane</keyword>
<evidence type="ECO:0000256" key="2">
    <source>
        <dbReference type="SAM" id="Phobius"/>
    </source>
</evidence>
<keyword evidence="2" id="KW-1133">Transmembrane helix</keyword>
<accession>A0A1I4FGS7</accession>
<sequence>MRSAPSVRPVAVRQERPDEAAGARPGAPAPRVGGIDLARGLAVLGMFGAHMGLADDLSWDPATWSEVVNGRSSILFAVLAGVSMALLSGRTRPPDGDQLVQARVRILVRAAWLFAIGGLLELLDTFVAVILPVYAVLFVLAVPFLRWSPPRLLTLAGALAVVAPPVDLLVGQLATEQGAADRPFTDLLFTGVYPAVLWWAFVLVGLAVGRLDLGAARVRAALVPGGATLAALGYAGGWLSTELLADGRPSTGVDVGFPQLGEWDAAWLSGAAAHGGTTFEVLGSTGVALAVIGLCLVLADRLPRLTYPLAAVGALALSVYSAHLVALWWLDPGFPAGAGLWLRFCTAALLVASLWRLLLGRGALERLLTWSSGRAAGTGPATARDAVGPPEAPERAP</sequence>
<feature type="transmembrane region" description="Helical" evidence="2">
    <location>
        <begin position="126"/>
        <end position="145"/>
    </location>
</feature>
<dbReference type="PANTHER" id="PTHR30590:SF3">
    <property type="entry name" value="HYPOTHETICAL MEMBRANE SPANNING PROTEIN"/>
    <property type="match status" value="1"/>
</dbReference>
<dbReference type="Pfam" id="PF07786">
    <property type="entry name" value="HGSNAT_cat"/>
    <property type="match status" value="1"/>
</dbReference>
<feature type="domain" description="Heparan-alpha-glucosaminide N-acetyltransferase catalytic" evidence="3">
    <location>
        <begin position="31"/>
        <end position="215"/>
    </location>
</feature>
<evidence type="ECO:0000313" key="4">
    <source>
        <dbReference type="EMBL" id="SFL17124.1"/>
    </source>
</evidence>
<organism evidence="4 5">
    <name type="scientific">Geodermatophilus ruber</name>
    <dbReference type="NCBI Taxonomy" id="504800"/>
    <lineage>
        <taxon>Bacteria</taxon>
        <taxon>Bacillati</taxon>
        <taxon>Actinomycetota</taxon>
        <taxon>Actinomycetes</taxon>
        <taxon>Geodermatophilales</taxon>
        <taxon>Geodermatophilaceae</taxon>
        <taxon>Geodermatophilus</taxon>
    </lineage>
</organism>
<feature type="transmembrane region" description="Helical" evidence="2">
    <location>
        <begin position="281"/>
        <end position="299"/>
    </location>
</feature>
<dbReference type="AlphaFoldDB" id="A0A1I4FGS7"/>
<gene>
    <name evidence="4" type="ORF">SAMN04488085_107162</name>
</gene>
<name>A0A1I4FGS7_9ACTN</name>
<feature type="region of interest" description="Disordered" evidence="1">
    <location>
        <begin position="1"/>
        <end position="28"/>
    </location>
</feature>
<feature type="transmembrane region" description="Helical" evidence="2">
    <location>
        <begin position="306"/>
        <end position="329"/>
    </location>
</feature>
<keyword evidence="5" id="KW-1185">Reference proteome</keyword>
<dbReference type="InterPro" id="IPR052529">
    <property type="entry name" value="Bact_Transport_Assoc"/>
</dbReference>